<dbReference type="Pfam" id="PF13432">
    <property type="entry name" value="TPR_16"/>
    <property type="match status" value="1"/>
</dbReference>
<reference evidence="2 3" key="1">
    <citation type="submission" date="2018-01" db="EMBL/GenBank/DDBJ databases">
        <title>Whole genome analyses suggest that Burkholderia sensu lato contains two further novel genera in the rhizoxinica-symbiotica group Mycetohabitans gen. nov., and Trinickia gen. nov.: implications for the evolution of diazotrophy and nodulation in the Burkholderiaceae.</title>
        <authorList>
            <person name="Estrada-de los Santos P."/>
            <person name="Palmer M."/>
            <person name="Chavez-Ramirez B."/>
            <person name="Beukes C."/>
            <person name="Steenkamp E.T."/>
            <person name="Hirsch A.M."/>
            <person name="Manyaka P."/>
            <person name="Maluk M."/>
            <person name="Lafos M."/>
            <person name="Crook M."/>
            <person name="Gross E."/>
            <person name="Simon M.F."/>
            <person name="Bueno dos Reis Junior F."/>
            <person name="Poole P.S."/>
            <person name="Venter S.N."/>
            <person name="James E.K."/>
        </authorList>
    </citation>
    <scope>NUCLEOTIDE SEQUENCE [LARGE SCALE GENOMIC DNA]</scope>
    <source>
        <strain evidence="2 3">GP25-8</strain>
    </source>
</reference>
<name>A0A2N7WA22_9BURK</name>
<dbReference type="RefSeq" id="WP_102609372.1">
    <property type="nucleotide sequence ID" value="NZ_CADIKD010000008.1"/>
</dbReference>
<dbReference type="InterPro" id="IPR011990">
    <property type="entry name" value="TPR-like_helical_dom_sf"/>
</dbReference>
<gene>
    <name evidence="2" type="ORF">C0Z19_08360</name>
</gene>
<feature type="chain" id="PRO_5014918547" description="Tetratricopeptide repeat family protein" evidence="1">
    <location>
        <begin position="25"/>
        <end position="402"/>
    </location>
</feature>
<keyword evidence="3" id="KW-1185">Reference proteome</keyword>
<dbReference type="SUPFAM" id="SSF48452">
    <property type="entry name" value="TPR-like"/>
    <property type="match status" value="1"/>
</dbReference>
<proteinExistence type="predicted"/>
<evidence type="ECO:0000256" key="1">
    <source>
        <dbReference type="SAM" id="SignalP"/>
    </source>
</evidence>
<evidence type="ECO:0000313" key="2">
    <source>
        <dbReference type="EMBL" id="PMS26225.1"/>
    </source>
</evidence>
<feature type="signal peptide" evidence="1">
    <location>
        <begin position="1"/>
        <end position="24"/>
    </location>
</feature>
<protein>
    <recommendedName>
        <fullName evidence="4">Tetratricopeptide repeat family protein</fullName>
    </recommendedName>
</protein>
<organism evidence="2 3">
    <name type="scientific">Trinickia soli</name>
    <dbReference type="NCBI Taxonomy" id="380675"/>
    <lineage>
        <taxon>Bacteria</taxon>
        <taxon>Pseudomonadati</taxon>
        <taxon>Pseudomonadota</taxon>
        <taxon>Betaproteobacteria</taxon>
        <taxon>Burkholderiales</taxon>
        <taxon>Burkholderiaceae</taxon>
        <taxon>Trinickia</taxon>
    </lineage>
</organism>
<evidence type="ECO:0008006" key="4">
    <source>
        <dbReference type="Google" id="ProtNLM"/>
    </source>
</evidence>
<accession>A0A2N7WA22</accession>
<dbReference type="AlphaFoldDB" id="A0A2N7WA22"/>
<evidence type="ECO:0000313" key="3">
    <source>
        <dbReference type="Proteomes" id="UP000235347"/>
    </source>
</evidence>
<dbReference type="Proteomes" id="UP000235347">
    <property type="component" value="Unassembled WGS sequence"/>
</dbReference>
<keyword evidence="1" id="KW-0732">Signal</keyword>
<dbReference type="EMBL" id="PNYB01000005">
    <property type="protein sequence ID" value="PMS26225.1"/>
    <property type="molecule type" value="Genomic_DNA"/>
</dbReference>
<comment type="caution">
    <text evidence="2">The sequence shown here is derived from an EMBL/GenBank/DDBJ whole genome shotgun (WGS) entry which is preliminary data.</text>
</comment>
<dbReference type="Gene3D" id="1.25.40.10">
    <property type="entry name" value="Tetratricopeptide repeat domain"/>
    <property type="match status" value="1"/>
</dbReference>
<sequence length="402" mass="43058">MRTIQRRFKHAALVVAGCAFFALAAAPAATYAADTLRPEVGKPLNDAQTLYRAHKYKEALAKIAQAAATPGKTPYETYMIEEMRGAAAVAAGDTGLAAQAYESLLNGGKLQGEDEQRVTATLAGIYFQERNYPRAIVTAQRYLKAGGSDPQMRTVLVQSYYLSNDCASVVNLLKPGVDAQTKAGHAPDESQLQLLGTCAQRTKNDMAYRGALEALVAYHPKQSYWDDLLAAIRNKPGYSSRLDIDTYRLRRATGALTSVDDYMEMTQLALVAHSPAEAKQVIDQGFTAGVLGHDPKTADREKRLQALAAKRAAAGVDKADAPAPIDQGLNLVFAGQAKDGIAMMEAAMAGGKLQHPDQAQLHLGVAYYVAGQKANAVKAFRAVKGTDGSSDLARLWLLVASK</sequence>